<name>A0A5C6FZW7_9PLAN</name>
<sequence length="38" mass="4224">MLAPAAKHRNVIRWIFTLNLFAILVAVVFISTALTVGR</sequence>
<keyword evidence="1" id="KW-1133">Transmembrane helix</keyword>
<organism evidence="2 3">
    <name type="scientific">Crateriforma conspicua</name>
    <dbReference type="NCBI Taxonomy" id="2527996"/>
    <lineage>
        <taxon>Bacteria</taxon>
        <taxon>Pseudomonadati</taxon>
        <taxon>Planctomycetota</taxon>
        <taxon>Planctomycetia</taxon>
        <taxon>Planctomycetales</taxon>
        <taxon>Planctomycetaceae</taxon>
        <taxon>Crateriforma</taxon>
    </lineage>
</organism>
<dbReference type="AlphaFoldDB" id="A0A5C6FZW7"/>
<gene>
    <name evidence="2" type="ORF">V7x_27280</name>
</gene>
<reference evidence="2 3" key="1">
    <citation type="submission" date="2019-02" db="EMBL/GenBank/DDBJ databases">
        <title>Deep-cultivation of Planctomycetes and their phenomic and genomic characterization uncovers novel biology.</title>
        <authorList>
            <person name="Wiegand S."/>
            <person name="Jogler M."/>
            <person name="Boedeker C."/>
            <person name="Pinto D."/>
            <person name="Vollmers J."/>
            <person name="Rivas-Marin E."/>
            <person name="Kohn T."/>
            <person name="Peeters S.H."/>
            <person name="Heuer A."/>
            <person name="Rast P."/>
            <person name="Oberbeckmann S."/>
            <person name="Bunk B."/>
            <person name="Jeske O."/>
            <person name="Meyerdierks A."/>
            <person name="Storesund J.E."/>
            <person name="Kallscheuer N."/>
            <person name="Luecker S."/>
            <person name="Lage O.M."/>
            <person name="Pohl T."/>
            <person name="Merkel B.J."/>
            <person name="Hornburger P."/>
            <person name="Mueller R.-W."/>
            <person name="Bruemmer F."/>
            <person name="Labrenz M."/>
            <person name="Spormann A.M."/>
            <person name="Op Den Camp H."/>
            <person name="Overmann J."/>
            <person name="Amann R."/>
            <person name="Jetten M.S.M."/>
            <person name="Mascher T."/>
            <person name="Medema M.H."/>
            <person name="Devos D.P."/>
            <person name="Kaster A.-K."/>
            <person name="Ovreas L."/>
            <person name="Rohde M."/>
            <person name="Galperin M.Y."/>
            <person name="Jogler C."/>
        </authorList>
    </citation>
    <scope>NUCLEOTIDE SEQUENCE [LARGE SCALE GENOMIC DNA]</scope>
    <source>
        <strain evidence="2 3">V7</strain>
    </source>
</reference>
<accession>A0A5C6FZW7</accession>
<proteinExistence type="predicted"/>
<keyword evidence="1" id="KW-0812">Transmembrane</keyword>
<keyword evidence="1" id="KW-0472">Membrane</keyword>
<dbReference type="Proteomes" id="UP000316476">
    <property type="component" value="Unassembled WGS sequence"/>
</dbReference>
<evidence type="ECO:0000256" key="1">
    <source>
        <dbReference type="SAM" id="Phobius"/>
    </source>
</evidence>
<dbReference type="EMBL" id="SJPZ01000001">
    <property type="protein sequence ID" value="TWU67155.1"/>
    <property type="molecule type" value="Genomic_DNA"/>
</dbReference>
<comment type="caution">
    <text evidence="2">The sequence shown here is derived from an EMBL/GenBank/DDBJ whole genome shotgun (WGS) entry which is preliminary data.</text>
</comment>
<evidence type="ECO:0000313" key="2">
    <source>
        <dbReference type="EMBL" id="TWU67155.1"/>
    </source>
</evidence>
<protein>
    <submittedName>
        <fullName evidence="2">Uncharacterized protein</fullName>
    </submittedName>
</protein>
<evidence type="ECO:0000313" key="3">
    <source>
        <dbReference type="Proteomes" id="UP000316476"/>
    </source>
</evidence>
<feature type="transmembrane region" description="Helical" evidence="1">
    <location>
        <begin position="12"/>
        <end position="36"/>
    </location>
</feature>